<dbReference type="PANTHER" id="PTHR21355">
    <property type="entry name" value="G-PROTEIN COUPLED RECEPTOR-ASSOCIATED PROTEIN LMBRD2"/>
    <property type="match status" value="1"/>
</dbReference>
<feature type="transmembrane region" description="Helical" evidence="6">
    <location>
        <begin position="352"/>
        <end position="374"/>
    </location>
</feature>
<dbReference type="RefSeq" id="XP_001326327.1">
    <property type="nucleotide sequence ID" value="XM_001326292.1"/>
</dbReference>
<feature type="transmembrane region" description="Helical" evidence="6">
    <location>
        <begin position="223"/>
        <end position="245"/>
    </location>
</feature>
<proteinExistence type="inferred from homology"/>
<evidence type="ECO:0000256" key="4">
    <source>
        <dbReference type="ARBA" id="ARBA00022989"/>
    </source>
</evidence>
<evidence type="ECO:0000256" key="6">
    <source>
        <dbReference type="SAM" id="Phobius"/>
    </source>
</evidence>
<evidence type="ECO:0000256" key="5">
    <source>
        <dbReference type="ARBA" id="ARBA00023136"/>
    </source>
</evidence>
<keyword evidence="8" id="KW-1185">Reference proteome</keyword>
<dbReference type="KEGG" id="tva:4772092"/>
<feature type="transmembrane region" description="Helical" evidence="6">
    <location>
        <begin position="268"/>
        <end position="287"/>
    </location>
</feature>
<feature type="transmembrane region" description="Helical" evidence="6">
    <location>
        <begin position="38"/>
        <end position="60"/>
    </location>
</feature>
<organism evidence="7 8">
    <name type="scientific">Trichomonas vaginalis (strain ATCC PRA-98 / G3)</name>
    <dbReference type="NCBI Taxonomy" id="412133"/>
    <lineage>
        <taxon>Eukaryota</taxon>
        <taxon>Metamonada</taxon>
        <taxon>Parabasalia</taxon>
        <taxon>Trichomonadida</taxon>
        <taxon>Trichomonadidae</taxon>
        <taxon>Trichomonas</taxon>
    </lineage>
</organism>
<dbReference type="eggNOG" id="KOG2296">
    <property type="taxonomic scope" value="Eukaryota"/>
</dbReference>
<feature type="transmembrane region" description="Helical" evidence="6">
    <location>
        <begin position="7"/>
        <end position="26"/>
    </location>
</feature>
<dbReference type="InParanoid" id="A2DZN6"/>
<reference evidence="7" key="1">
    <citation type="submission" date="2006-10" db="EMBL/GenBank/DDBJ databases">
        <authorList>
            <person name="Amadeo P."/>
            <person name="Zhao Q."/>
            <person name="Wortman J."/>
            <person name="Fraser-Liggett C."/>
            <person name="Carlton J."/>
        </authorList>
    </citation>
    <scope>NUCLEOTIDE SEQUENCE</scope>
    <source>
        <strain evidence="7">G3</strain>
    </source>
</reference>
<dbReference type="GO" id="GO:0016020">
    <property type="term" value="C:membrane"/>
    <property type="evidence" value="ECO:0000318"/>
    <property type="project" value="GO_Central"/>
</dbReference>
<protein>
    <recommendedName>
        <fullName evidence="9">LMBR1-like conserved region family protein</fullName>
    </recommendedName>
</protein>
<evidence type="ECO:0000256" key="3">
    <source>
        <dbReference type="ARBA" id="ARBA00022692"/>
    </source>
</evidence>
<comment type="subcellular location">
    <subcellularLocation>
        <location evidence="1">Membrane</location>
        <topology evidence="1">Multi-pass membrane protein</topology>
    </subcellularLocation>
</comment>
<evidence type="ECO:0000313" key="8">
    <source>
        <dbReference type="Proteomes" id="UP000001542"/>
    </source>
</evidence>
<dbReference type="Pfam" id="PF04791">
    <property type="entry name" value="LMBR1"/>
    <property type="match status" value="1"/>
</dbReference>
<reference evidence="7" key="2">
    <citation type="journal article" date="2007" name="Science">
        <title>Draft genome sequence of the sexually transmitted pathogen Trichomonas vaginalis.</title>
        <authorList>
            <person name="Carlton J.M."/>
            <person name="Hirt R.P."/>
            <person name="Silva J.C."/>
            <person name="Delcher A.L."/>
            <person name="Schatz M."/>
            <person name="Zhao Q."/>
            <person name="Wortman J.R."/>
            <person name="Bidwell S.L."/>
            <person name="Alsmark U.C.M."/>
            <person name="Besteiro S."/>
            <person name="Sicheritz-Ponten T."/>
            <person name="Noel C.J."/>
            <person name="Dacks J.B."/>
            <person name="Foster P.G."/>
            <person name="Simillion C."/>
            <person name="Van de Peer Y."/>
            <person name="Miranda-Saavedra D."/>
            <person name="Barton G.J."/>
            <person name="Westrop G.D."/>
            <person name="Mueller S."/>
            <person name="Dessi D."/>
            <person name="Fiori P.L."/>
            <person name="Ren Q."/>
            <person name="Paulsen I."/>
            <person name="Zhang H."/>
            <person name="Bastida-Corcuera F.D."/>
            <person name="Simoes-Barbosa A."/>
            <person name="Brown M.T."/>
            <person name="Hayes R.D."/>
            <person name="Mukherjee M."/>
            <person name="Okumura C.Y."/>
            <person name="Schneider R."/>
            <person name="Smith A.J."/>
            <person name="Vanacova S."/>
            <person name="Villalvazo M."/>
            <person name="Haas B.J."/>
            <person name="Pertea M."/>
            <person name="Feldblyum T.V."/>
            <person name="Utterback T.R."/>
            <person name="Shu C.L."/>
            <person name="Osoegawa K."/>
            <person name="de Jong P.J."/>
            <person name="Hrdy I."/>
            <person name="Horvathova L."/>
            <person name="Zubacova Z."/>
            <person name="Dolezal P."/>
            <person name="Malik S.B."/>
            <person name="Logsdon J.M. Jr."/>
            <person name="Henze K."/>
            <person name="Gupta A."/>
            <person name="Wang C.C."/>
            <person name="Dunne R.L."/>
            <person name="Upcroft J.A."/>
            <person name="Upcroft P."/>
            <person name="White O."/>
            <person name="Salzberg S.L."/>
            <person name="Tang P."/>
            <person name="Chiu C.-H."/>
            <person name="Lee Y.-S."/>
            <person name="Embley T.M."/>
            <person name="Coombs G.H."/>
            <person name="Mottram J.C."/>
            <person name="Tachezy J."/>
            <person name="Fraser-Liggett C.M."/>
            <person name="Johnson P.J."/>
        </authorList>
    </citation>
    <scope>NUCLEOTIDE SEQUENCE [LARGE SCALE GENOMIC DNA]</scope>
    <source>
        <strain evidence="7">G3</strain>
    </source>
</reference>
<dbReference type="STRING" id="5722.A2DZN6"/>
<dbReference type="InterPro" id="IPR051584">
    <property type="entry name" value="GPCR-associated_LMBR1"/>
</dbReference>
<dbReference type="InterPro" id="IPR006876">
    <property type="entry name" value="LMBR1-like_membr_prot"/>
</dbReference>
<accession>A2DZN6</accession>
<dbReference type="FunCoup" id="A2DZN6">
    <property type="interactions" value="299"/>
</dbReference>
<dbReference type="VEuPathDB" id="TrichDB:TVAG_351520"/>
<dbReference type="EMBL" id="DS113275">
    <property type="protein sequence ID" value="EAY14104.1"/>
    <property type="molecule type" value="Genomic_DNA"/>
</dbReference>
<dbReference type="PANTHER" id="PTHR21355:SF0">
    <property type="entry name" value="G-PROTEIN COUPLED RECEPTOR-ASSOCIATED PROTEIN LMBRD2"/>
    <property type="match status" value="1"/>
</dbReference>
<evidence type="ECO:0000256" key="1">
    <source>
        <dbReference type="ARBA" id="ARBA00004141"/>
    </source>
</evidence>
<dbReference type="Proteomes" id="UP000001542">
    <property type="component" value="Unassembled WGS sequence"/>
</dbReference>
<gene>
    <name evidence="7" type="ORF">TVAG_351520</name>
</gene>
<dbReference type="OrthoDB" id="203099at2759"/>
<evidence type="ECO:0000256" key="2">
    <source>
        <dbReference type="ARBA" id="ARBA00010487"/>
    </source>
</evidence>
<dbReference type="AlphaFoldDB" id="A2DZN6"/>
<sequence length="443" mass="50103">MVLRENLIFYGIAGILFAIAIIIMLATHKLKINTIPSLFVALSNGYGLVLLCIAFGYGFVELPRRLWLTADPGYGYRIKLNQMYKEINLCAESVANADASLDIYRIAEENINHDMISKFISLCKNKADRINLLKSSLPIPDKYYSSQPTNKMINVVRKTDWSTCTLSNIEDFLCLLDQTAEALDQCKNFVLATSKQAERALYDYKSSFSNKIKPKITKIFKKILSIILIVIFVIICCWGEVTLVFSKPQINLLYAITNSGIPIGTKQALFTFPYISFLLFIGGWTLINARVGSFYRFIPHATNANTLNYWAVLICRLGPTIGYHYLLQIGVPKTSFGEVMGIMDDVSSIGDYWNYLSPILMIIVGIFVGFNLWAKIKNCCSCFGNYLDTFTNEEEKNIQLGEEVLKELSIDASNWIEENPRLSVSSILKSYESELKEFDTVDI</sequence>
<evidence type="ECO:0008006" key="9">
    <source>
        <dbReference type="Google" id="ProtNLM"/>
    </source>
</evidence>
<keyword evidence="3 6" id="KW-0812">Transmembrane</keyword>
<name>A2DZN6_TRIV3</name>
<keyword evidence="5 6" id="KW-0472">Membrane</keyword>
<evidence type="ECO:0000313" key="7">
    <source>
        <dbReference type="EMBL" id="EAY14104.1"/>
    </source>
</evidence>
<feature type="transmembrane region" description="Helical" evidence="6">
    <location>
        <begin position="307"/>
        <end position="326"/>
    </location>
</feature>
<dbReference type="VEuPathDB" id="TrichDB:TVAGG3_0261060"/>
<keyword evidence="4 6" id="KW-1133">Transmembrane helix</keyword>
<comment type="similarity">
    <text evidence="2">Belongs to the LIMR family.</text>
</comment>